<name>A0A6A4IMQ0_9AGAR</name>
<reference evidence="1" key="1">
    <citation type="journal article" date="2019" name="Environ. Microbiol.">
        <title>Fungal ecological strategies reflected in gene transcription - a case study of two litter decomposers.</title>
        <authorList>
            <person name="Barbi F."/>
            <person name="Kohler A."/>
            <person name="Barry K."/>
            <person name="Baskaran P."/>
            <person name="Daum C."/>
            <person name="Fauchery L."/>
            <person name="Ihrmark K."/>
            <person name="Kuo A."/>
            <person name="LaButti K."/>
            <person name="Lipzen A."/>
            <person name="Morin E."/>
            <person name="Grigoriev I.V."/>
            <person name="Henrissat B."/>
            <person name="Lindahl B."/>
            <person name="Martin F."/>
        </authorList>
    </citation>
    <scope>NUCLEOTIDE SEQUENCE</scope>
    <source>
        <strain evidence="1">JB14</strain>
    </source>
</reference>
<accession>A0A6A4IMQ0</accession>
<evidence type="ECO:0000313" key="2">
    <source>
        <dbReference type="Proteomes" id="UP000799118"/>
    </source>
</evidence>
<evidence type="ECO:0000313" key="1">
    <source>
        <dbReference type="EMBL" id="KAE9410308.1"/>
    </source>
</evidence>
<keyword evidence="2" id="KW-1185">Reference proteome</keyword>
<dbReference type="Proteomes" id="UP000799118">
    <property type="component" value="Unassembled WGS sequence"/>
</dbReference>
<organism evidence="1 2">
    <name type="scientific">Gymnopus androsaceus JB14</name>
    <dbReference type="NCBI Taxonomy" id="1447944"/>
    <lineage>
        <taxon>Eukaryota</taxon>
        <taxon>Fungi</taxon>
        <taxon>Dikarya</taxon>
        <taxon>Basidiomycota</taxon>
        <taxon>Agaricomycotina</taxon>
        <taxon>Agaricomycetes</taxon>
        <taxon>Agaricomycetidae</taxon>
        <taxon>Agaricales</taxon>
        <taxon>Marasmiineae</taxon>
        <taxon>Omphalotaceae</taxon>
        <taxon>Gymnopus</taxon>
    </lineage>
</organism>
<dbReference type="EMBL" id="ML769385">
    <property type="protein sequence ID" value="KAE9410308.1"/>
    <property type="molecule type" value="Genomic_DNA"/>
</dbReference>
<gene>
    <name evidence="1" type="ORF">BT96DRAFT_912526</name>
</gene>
<proteinExistence type="predicted"/>
<protein>
    <submittedName>
        <fullName evidence="1">Uncharacterized protein</fullName>
    </submittedName>
</protein>
<sequence length="74" mass="8075">MCMHASAFSINVFTTAQCATLDFESVSIASYASGVWVYWVVVAENILCGTITAKCSNAFLQQGSKFMARLQHFA</sequence>
<dbReference type="AlphaFoldDB" id="A0A6A4IMQ0"/>